<evidence type="ECO:0000313" key="1">
    <source>
        <dbReference type="EMBL" id="GMT33933.1"/>
    </source>
</evidence>
<accession>A0AAV5WRE4</accession>
<organism evidence="1 2">
    <name type="scientific">Pristionchus fissidentatus</name>
    <dbReference type="NCBI Taxonomy" id="1538716"/>
    <lineage>
        <taxon>Eukaryota</taxon>
        <taxon>Metazoa</taxon>
        <taxon>Ecdysozoa</taxon>
        <taxon>Nematoda</taxon>
        <taxon>Chromadorea</taxon>
        <taxon>Rhabditida</taxon>
        <taxon>Rhabditina</taxon>
        <taxon>Diplogasteromorpha</taxon>
        <taxon>Diplogasteroidea</taxon>
        <taxon>Neodiplogasteridae</taxon>
        <taxon>Pristionchus</taxon>
    </lineage>
</organism>
<gene>
    <name evidence="1" type="ORF">PFISCL1PPCAC_25230</name>
</gene>
<name>A0AAV5WRE4_9BILA</name>
<evidence type="ECO:0000313" key="2">
    <source>
        <dbReference type="Proteomes" id="UP001432322"/>
    </source>
</evidence>
<proteinExistence type="predicted"/>
<sequence>RYDNEKRKVIDLGSNDNALARITFKGADNVKKTGEGSLSPDVFCMPTALLKPEDKFETNKNYDKMQYKFGEILCEQPLIFSTIEFFF</sequence>
<comment type="caution">
    <text evidence="1">The sequence shown here is derived from an EMBL/GenBank/DDBJ whole genome shotgun (WGS) entry which is preliminary data.</text>
</comment>
<feature type="non-terminal residue" evidence="1">
    <location>
        <position position="1"/>
    </location>
</feature>
<protein>
    <submittedName>
        <fullName evidence="1">Uncharacterized protein</fullName>
    </submittedName>
</protein>
<keyword evidence="2" id="KW-1185">Reference proteome</keyword>
<dbReference type="AlphaFoldDB" id="A0AAV5WRE4"/>
<dbReference type="EMBL" id="BTSY01000006">
    <property type="protein sequence ID" value="GMT33933.1"/>
    <property type="molecule type" value="Genomic_DNA"/>
</dbReference>
<dbReference type="Proteomes" id="UP001432322">
    <property type="component" value="Unassembled WGS sequence"/>
</dbReference>
<reference evidence="1" key="1">
    <citation type="submission" date="2023-10" db="EMBL/GenBank/DDBJ databases">
        <title>Genome assembly of Pristionchus species.</title>
        <authorList>
            <person name="Yoshida K."/>
            <person name="Sommer R.J."/>
        </authorList>
    </citation>
    <scope>NUCLEOTIDE SEQUENCE</scope>
    <source>
        <strain evidence="1">RS5133</strain>
    </source>
</reference>